<name>A0A6N8FU39_9CHRO</name>
<proteinExistence type="predicted"/>
<accession>A0A6N8FU39</accession>
<sequence length="60" mass="6999">MRQRKNHCLMILALPLDSRSRKVRRISLARKPTLKNVGLDIDSQIYFLLMTKTVGFNLLD</sequence>
<evidence type="ECO:0000313" key="1">
    <source>
        <dbReference type="EMBL" id="MUL36628.1"/>
    </source>
</evidence>
<gene>
    <name evidence="1" type="ORF">BWI75_09775</name>
</gene>
<organism evidence="1 2">
    <name type="scientific">Gloeocapsopsis dulcis AAB1 = 1H9</name>
    <dbReference type="NCBI Taxonomy" id="1433147"/>
    <lineage>
        <taxon>Bacteria</taxon>
        <taxon>Bacillati</taxon>
        <taxon>Cyanobacteriota</taxon>
        <taxon>Cyanophyceae</taxon>
        <taxon>Oscillatoriophycideae</taxon>
        <taxon>Chroococcales</taxon>
        <taxon>Chroococcaceae</taxon>
        <taxon>Gloeocapsopsis</taxon>
        <taxon>Gloeocapsopsis dulcis</taxon>
    </lineage>
</organism>
<dbReference type="EMBL" id="NAPY01000012">
    <property type="protein sequence ID" value="MUL36628.1"/>
    <property type="molecule type" value="Genomic_DNA"/>
</dbReference>
<keyword evidence="2" id="KW-1185">Reference proteome</keyword>
<protein>
    <submittedName>
        <fullName evidence="1">Uncharacterized protein</fullName>
    </submittedName>
</protein>
<evidence type="ECO:0000313" key="2">
    <source>
        <dbReference type="Proteomes" id="UP000441797"/>
    </source>
</evidence>
<reference evidence="1 2" key="1">
    <citation type="journal article" date="2019" name="Front. Microbiol.">
        <title>Genomic Features for Desiccation Tolerance and Sugar Biosynthesis in the Extremophile Gloeocapsopsis sp. UTEX B3054.</title>
        <authorList>
            <person name="Urrejola C."/>
            <person name="Alcorta J."/>
            <person name="Salas L."/>
            <person name="Vasquez M."/>
            <person name="Polz M.F."/>
            <person name="Vicuna R."/>
            <person name="Diez B."/>
        </authorList>
    </citation>
    <scope>NUCLEOTIDE SEQUENCE [LARGE SCALE GENOMIC DNA]</scope>
    <source>
        <strain evidence="1 2">1H9</strain>
    </source>
</reference>
<dbReference type="AlphaFoldDB" id="A0A6N8FU39"/>
<comment type="caution">
    <text evidence="1">The sequence shown here is derived from an EMBL/GenBank/DDBJ whole genome shotgun (WGS) entry which is preliminary data.</text>
</comment>
<dbReference type="Proteomes" id="UP000441797">
    <property type="component" value="Unassembled WGS sequence"/>
</dbReference>